<keyword evidence="5" id="KW-0812">Transmembrane</keyword>
<dbReference type="PROSITE" id="PS51034">
    <property type="entry name" value="ZP_2"/>
    <property type="match status" value="1"/>
</dbReference>
<reference evidence="14" key="1">
    <citation type="submission" date="2025-08" db="UniProtKB">
        <authorList>
            <consortium name="Ensembl"/>
        </authorList>
    </citation>
    <scope>IDENTIFICATION</scope>
</reference>
<feature type="compositionally biased region" description="Pro residues" evidence="11">
    <location>
        <begin position="170"/>
        <end position="181"/>
    </location>
</feature>
<keyword evidence="2" id="KW-1003">Cell membrane</keyword>
<dbReference type="PANTHER" id="PTHR23343">
    <property type="entry name" value="ZONA PELLUCIDA SPERM-BINDING PROTEIN"/>
    <property type="match status" value="1"/>
</dbReference>
<dbReference type="InterPro" id="IPR055355">
    <property type="entry name" value="ZP-C"/>
</dbReference>
<dbReference type="GO" id="GO:0005886">
    <property type="term" value="C:plasma membrane"/>
    <property type="evidence" value="ECO:0007669"/>
    <property type="project" value="UniProtKB-SubCell"/>
</dbReference>
<evidence type="ECO:0000313" key="15">
    <source>
        <dbReference type="Proteomes" id="UP000694621"/>
    </source>
</evidence>
<evidence type="ECO:0000259" key="13">
    <source>
        <dbReference type="PROSITE" id="PS51034"/>
    </source>
</evidence>
<evidence type="ECO:0000256" key="9">
    <source>
        <dbReference type="ARBA" id="ARBA00023279"/>
    </source>
</evidence>
<dbReference type="GO" id="GO:0032190">
    <property type="term" value="F:acrosin binding"/>
    <property type="evidence" value="ECO:0007669"/>
    <property type="project" value="TreeGrafter"/>
</dbReference>
<dbReference type="GO" id="GO:0060468">
    <property type="term" value="P:prevention of polyspermy"/>
    <property type="evidence" value="ECO:0007669"/>
    <property type="project" value="TreeGrafter"/>
</dbReference>
<keyword evidence="3" id="KW-0964">Secreted</keyword>
<protein>
    <recommendedName>
        <fullName evidence="13">ZP domain-containing protein</fullName>
    </recommendedName>
</protein>
<evidence type="ECO:0000256" key="10">
    <source>
        <dbReference type="ARBA" id="ARBA00024183"/>
    </source>
</evidence>
<dbReference type="SMART" id="SM00241">
    <property type="entry name" value="ZP"/>
    <property type="match status" value="1"/>
</dbReference>
<dbReference type="GO" id="GO:0007339">
    <property type="term" value="P:binding of sperm to zona pellucida"/>
    <property type="evidence" value="ECO:0007669"/>
    <property type="project" value="TreeGrafter"/>
</dbReference>
<evidence type="ECO:0000256" key="3">
    <source>
        <dbReference type="ARBA" id="ARBA00022530"/>
    </source>
</evidence>
<keyword evidence="8" id="KW-1015">Disulfide bond</keyword>
<feature type="domain" description="ZP" evidence="13">
    <location>
        <begin position="261"/>
        <end position="537"/>
    </location>
</feature>
<sequence>MALLSCRAVLRVFLCCIQLGFIQYSTQEDLQVALDPNTGEYEWYSCESVGSSISSPPPGEPEAPSVLEDGLVENPAIPQYLVFCRRNAMAVVLPSGALSQVKVFGMTPLQEVPETCGYSLTRNHGRNIVHIRYTCCEVQDVTCTLRIVYQNRVGQTEIATASCRVSSSQPPSPISPTPGPQDPGVIFPGVSPPHRPGVSPPHRPGVSPHLQPIISPSPTPGEPLLPSSIISPSPTPGEPLLPSSATVLSSSAIPWPLQQQGCLSNGKFVFAIPANIMEPPLNPASLTVVGHGECKPAFVNKDIAVFNFLITECGTRTYRIGKTTIYMVEVQMPIRTLNFQYGIITRDHPVRVIVECRYSEISHHDPGQPATGWTTAKYMVMSTNLPDLVRAKGLFGVELRIAEDKTFSTFLPHDHQPLRVLLGKPVYLEVRLKSLKPEATLLVHYCIAYPRSAKSALVLVYEGCPNPLDADNISILHMADLPQNRHKRRFEVKAFQFMDQCTNNYLNEEIYFMCSTEVCMPSETPCRETCFDVKSPSTAADVQKPQPPLVGSFQSRDFSFLDDLSSLKVADAQ</sequence>
<evidence type="ECO:0000256" key="6">
    <source>
        <dbReference type="ARBA" id="ARBA00022989"/>
    </source>
</evidence>
<dbReference type="Gene3D" id="2.60.40.4100">
    <property type="entry name" value="Zona pellucida, ZP-C domain"/>
    <property type="match status" value="1"/>
</dbReference>
<evidence type="ECO:0000256" key="12">
    <source>
        <dbReference type="SAM" id="SignalP"/>
    </source>
</evidence>
<feature type="region of interest" description="Disordered" evidence="11">
    <location>
        <begin position="162"/>
        <end position="242"/>
    </location>
</feature>
<dbReference type="InterPro" id="IPR042235">
    <property type="entry name" value="ZP-C_dom"/>
</dbReference>
<feature type="compositionally biased region" description="Pro residues" evidence="11">
    <location>
        <begin position="190"/>
        <end position="203"/>
    </location>
</feature>
<evidence type="ECO:0000313" key="14">
    <source>
        <dbReference type="Ensembl" id="ENSAMXP00005007316.1"/>
    </source>
</evidence>
<keyword evidence="9" id="KW-0278">Fertilization</keyword>
<evidence type="ECO:0000256" key="2">
    <source>
        <dbReference type="ARBA" id="ARBA00022475"/>
    </source>
</evidence>
<dbReference type="PANTHER" id="PTHR23343:SF117">
    <property type="entry name" value="ZONA PELLUCIDA SPERM-BINDING PROTEIN 4-LIKE ISOFORM X1"/>
    <property type="match status" value="1"/>
</dbReference>
<feature type="signal peptide" evidence="12">
    <location>
        <begin position="1"/>
        <end position="27"/>
    </location>
</feature>
<name>A0A8B9J735_ASTMX</name>
<keyword evidence="4" id="KW-0165">Cleavage on pair of basic residues</keyword>
<dbReference type="Pfam" id="PF00100">
    <property type="entry name" value="Zona_pellucida"/>
    <property type="match status" value="1"/>
</dbReference>
<keyword evidence="6" id="KW-1133">Transmembrane helix</keyword>
<evidence type="ECO:0000256" key="8">
    <source>
        <dbReference type="ARBA" id="ARBA00023157"/>
    </source>
</evidence>
<evidence type="ECO:0000256" key="11">
    <source>
        <dbReference type="SAM" id="MobiDB-lite"/>
    </source>
</evidence>
<dbReference type="InterPro" id="IPR051148">
    <property type="entry name" value="Zona_Pellucida_Domain_gp"/>
</dbReference>
<proteinExistence type="predicted"/>
<accession>A0A8B9J735</accession>
<keyword evidence="12" id="KW-0732">Signal</keyword>
<keyword evidence="7" id="KW-0472">Membrane</keyword>
<evidence type="ECO:0000256" key="7">
    <source>
        <dbReference type="ARBA" id="ARBA00023136"/>
    </source>
</evidence>
<comment type="subcellular location">
    <subcellularLocation>
        <location evidence="1">Cell membrane</location>
        <topology evidence="1">Single-pass type I membrane protein</topology>
    </subcellularLocation>
    <subcellularLocation>
        <location evidence="10">Zona pellucida</location>
    </subcellularLocation>
</comment>
<organism evidence="14 15">
    <name type="scientific">Astyanax mexicanus</name>
    <name type="common">Blind cave fish</name>
    <name type="synonym">Astyanax fasciatus mexicanus</name>
    <dbReference type="NCBI Taxonomy" id="7994"/>
    <lineage>
        <taxon>Eukaryota</taxon>
        <taxon>Metazoa</taxon>
        <taxon>Chordata</taxon>
        <taxon>Craniata</taxon>
        <taxon>Vertebrata</taxon>
        <taxon>Euteleostomi</taxon>
        <taxon>Actinopterygii</taxon>
        <taxon>Neopterygii</taxon>
        <taxon>Teleostei</taxon>
        <taxon>Ostariophysi</taxon>
        <taxon>Characiformes</taxon>
        <taxon>Characoidei</taxon>
        <taxon>Acestrorhamphidae</taxon>
        <taxon>Acestrorhamphinae</taxon>
        <taxon>Astyanax</taxon>
    </lineage>
</organism>
<dbReference type="AlphaFoldDB" id="A0A8B9J735"/>
<dbReference type="GO" id="GO:0035805">
    <property type="term" value="C:egg coat"/>
    <property type="evidence" value="ECO:0007669"/>
    <property type="project" value="UniProtKB-SubCell"/>
</dbReference>
<evidence type="ECO:0000256" key="4">
    <source>
        <dbReference type="ARBA" id="ARBA00022685"/>
    </source>
</evidence>
<dbReference type="Proteomes" id="UP000694621">
    <property type="component" value="Unplaced"/>
</dbReference>
<evidence type="ECO:0000256" key="5">
    <source>
        <dbReference type="ARBA" id="ARBA00022692"/>
    </source>
</evidence>
<evidence type="ECO:0000256" key="1">
    <source>
        <dbReference type="ARBA" id="ARBA00004251"/>
    </source>
</evidence>
<dbReference type="InterPro" id="IPR001507">
    <property type="entry name" value="ZP_dom"/>
</dbReference>
<dbReference type="Ensembl" id="ENSAMXT00005008258.1">
    <property type="protein sequence ID" value="ENSAMXP00005007316.1"/>
    <property type="gene ID" value="ENSAMXG00005004384.1"/>
</dbReference>
<dbReference type="GO" id="GO:0035804">
    <property type="term" value="F:structural constituent of egg coat"/>
    <property type="evidence" value="ECO:0007669"/>
    <property type="project" value="TreeGrafter"/>
</dbReference>
<feature type="chain" id="PRO_5034918201" description="ZP domain-containing protein" evidence="12">
    <location>
        <begin position="28"/>
        <end position="573"/>
    </location>
</feature>
<keyword evidence="3" id="KW-0272">Extracellular matrix</keyword>
<dbReference type="Gene3D" id="2.60.40.3210">
    <property type="entry name" value="Zona pellucida, ZP-N domain"/>
    <property type="match status" value="1"/>
</dbReference>